<dbReference type="Gene3D" id="3.20.20.140">
    <property type="entry name" value="Metal-dependent hydrolases"/>
    <property type="match status" value="1"/>
</dbReference>
<dbReference type="GO" id="GO:0046872">
    <property type="term" value="F:metal ion binding"/>
    <property type="evidence" value="ECO:0007669"/>
    <property type="project" value="UniProtKB-KW"/>
</dbReference>
<dbReference type="InterPro" id="IPR032466">
    <property type="entry name" value="Metal_Hydrolase"/>
</dbReference>
<dbReference type="EMBL" id="SUME01000007">
    <property type="protein sequence ID" value="TJZ53614.1"/>
    <property type="molecule type" value="Genomic_DNA"/>
</dbReference>
<dbReference type="GO" id="GO:0016788">
    <property type="term" value="F:hydrolase activity, acting on ester bonds"/>
    <property type="evidence" value="ECO:0007669"/>
    <property type="project" value="InterPro"/>
</dbReference>
<feature type="binding site" evidence="1">
    <location>
        <position position="106"/>
    </location>
    <ligand>
        <name>a divalent metal cation</name>
        <dbReference type="ChEBI" id="CHEBI:60240"/>
        <label>2</label>
    </ligand>
</feature>
<dbReference type="PANTHER" id="PTHR46124">
    <property type="entry name" value="D-AMINOACYL-TRNA DEACYLASE"/>
    <property type="match status" value="1"/>
</dbReference>
<gene>
    <name evidence="2" type="ORF">FAZ15_16405</name>
</gene>
<evidence type="ECO:0000313" key="3">
    <source>
        <dbReference type="Proteomes" id="UP000306808"/>
    </source>
</evidence>
<organism evidence="2 3">
    <name type="scientific">Sphingobacterium olei</name>
    <dbReference type="NCBI Taxonomy" id="2571155"/>
    <lineage>
        <taxon>Bacteria</taxon>
        <taxon>Pseudomonadati</taxon>
        <taxon>Bacteroidota</taxon>
        <taxon>Sphingobacteriia</taxon>
        <taxon>Sphingobacteriales</taxon>
        <taxon>Sphingobacteriaceae</taxon>
        <taxon>Sphingobacterium</taxon>
    </lineage>
</organism>
<dbReference type="CDD" id="cd01310">
    <property type="entry name" value="TatD_DNAse"/>
    <property type="match status" value="1"/>
</dbReference>
<proteinExistence type="predicted"/>
<keyword evidence="1" id="KW-0479">Metal-binding</keyword>
<dbReference type="RefSeq" id="WP_136902407.1">
    <property type="nucleotide sequence ID" value="NZ_SUME01000007.1"/>
</dbReference>
<dbReference type="OrthoDB" id="664222at2"/>
<name>A0A4U0NTP6_9SPHI</name>
<feature type="binding site" evidence="1">
    <location>
        <position position="130"/>
    </location>
    <ligand>
        <name>a divalent metal cation</name>
        <dbReference type="ChEBI" id="CHEBI:60240"/>
        <label>2</label>
    </ligand>
</feature>
<dbReference type="PIRSF" id="PIRSF005902">
    <property type="entry name" value="DNase_TatD"/>
    <property type="match status" value="1"/>
</dbReference>
<dbReference type="Pfam" id="PF01026">
    <property type="entry name" value="TatD_DNase"/>
    <property type="match status" value="1"/>
</dbReference>
<feature type="binding site" evidence="1">
    <location>
        <position position="177"/>
    </location>
    <ligand>
        <name>a divalent metal cation</name>
        <dbReference type="ChEBI" id="CHEBI:60240"/>
        <label>1</label>
    </ligand>
</feature>
<evidence type="ECO:0000313" key="2">
    <source>
        <dbReference type="EMBL" id="TJZ53614.1"/>
    </source>
</evidence>
<comment type="caution">
    <text evidence="2">The sequence shown here is derived from an EMBL/GenBank/DDBJ whole genome shotgun (WGS) entry which is preliminary data.</text>
</comment>
<sequence>MHTPYIDIHTHCRNEQHDVLSLQNCIVGKDYFPSAICSVGIHPWHIDIDFDKQYNALETYAARENVLAIGECGLDKLTKTKWEKQIKCFEQQIQLANIVDKPLILHCVRAYQETFQVLLQQKVAVPVIFHGFNKNIALAQSVLKQGYLISLGADMLKGAKNNLISDLPLEKIFLETDDKSISIVDIYTYFCAVRKISMDQLRNQLAQNFQNVFKYSYL</sequence>
<evidence type="ECO:0000256" key="1">
    <source>
        <dbReference type="PIRSR" id="PIRSR005902-1"/>
    </source>
</evidence>
<reference evidence="2 3" key="1">
    <citation type="submission" date="2019-04" db="EMBL/GenBank/DDBJ databases">
        <title>Sphingobacterium olei sp. nov., isolated from oil-contaminated soil.</title>
        <authorList>
            <person name="Liu B."/>
        </authorList>
    </citation>
    <scope>NUCLEOTIDE SEQUENCE [LARGE SCALE GENOMIC DNA]</scope>
    <source>
        <strain evidence="2 3">HAL-9</strain>
    </source>
</reference>
<dbReference type="SUPFAM" id="SSF51556">
    <property type="entry name" value="Metallo-dependent hydrolases"/>
    <property type="match status" value="1"/>
</dbReference>
<accession>A0A4U0NTP6</accession>
<dbReference type="PANTHER" id="PTHR46124:SF2">
    <property type="entry name" value="D-AMINOACYL-TRNA DEACYLASE"/>
    <property type="match status" value="1"/>
</dbReference>
<keyword evidence="3" id="KW-1185">Reference proteome</keyword>
<feature type="binding site" evidence="1">
    <location>
        <position position="71"/>
    </location>
    <ligand>
        <name>a divalent metal cation</name>
        <dbReference type="ChEBI" id="CHEBI:60240"/>
        <label>1</label>
    </ligand>
</feature>
<protein>
    <submittedName>
        <fullName evidence="2">TatD family deoxyribonuclease</fullName>
    </submittedName>
</protein>
<dbReference type="Proteomes" id="UP000306808">
    <property type="component" value="Unassembled WGS sequence"/>
</dbReference>
<dbReference type="AlphaFoldDB" id="A0A4U0NTP6"/>
<dbReference type="InterPro" id="IPR001130">
    <property type="entry name" value="TatD-like"/>
</dbReference>